<dbReference type="GO" id="GO:0009307">
    <property type="term" value="P:DNA restriction-modification system"/>
    <property type="evidence" value="ECO:0007669"/>
    <property type="project" value="UniProtKB-KW"/>
</dbReference>
<dbReference type="PATRIC" id="fig|1324957.4.peg.1961"/>
<organism evidence="6 7">
    <name type="scientific">Candidatus Halobonum tyrrellensis G22</name>
    <dbReference type="NCBI Taxonomy" id="1324957"/>
    <lineage>
        <taxon>Archaea</taxon>
        <taxon>Methanobacteriati</taxon>
        <taxon>Methanobacteriota</taxon>
        <taxon>Stenosarchaea group</taxon>
        <taxon>Halobacteria</taxon>
        <taxon>Halobacteriales</taxon>
        <taxon>Haloferacaceae</taxon>
        <taxon>Candidatus Halobonum</taxon>
    </lineage>
</organism>
<keyword evidence="2" id="KW-0680">Restriction system</keyword>
<dbReference type="REBASE" id="76202">
    <property type="entry name" value="S.HtyG22ORF9647P"/>
</dbReference>
<proteinExistence type="inferred from homology"/>
<keyword evidence="3" id="KW-0238">DNA-binding</keyword>
<dbReference type="PANTHER" id="PTHR30408">
    <property type="entry name" value="TYPE-1 RESTRICTION ENZYME ECOKI SPECIFICITY PROTEIN"/>
    <property type="match status" value="1"/>
</dbReference>
<dbReference type="CDD" id="cd17260">
    <property type="entry name" value="RMtype1_S_EcoEI-TRD1-CR1_like"/>
    <property type="match status" value="1"/>
</dbReference>
<evidence type="ECO:0000256" key="1">
    <source>
        <dbReference type="ARBA" id="ARBA00010923"/>
    </source>
</evidence>
<reference evidence="6 7" key="1">
    <citation type="journal article" date="2013" name="Genome Announc.">
        <title>Draft Genome Sequence of 'Candidatus Halobonum tyrrellensis' Strain G22, Isolated from the Hypersaline Waters of Lake Tyrrell, Australia.</title>
        <authorList>
            <person name="Ugalde J.A."/>
            <person name="Narasingarao P."/>
            <person name="Kuo S."/>
            <person name="Podell S."/>
            <person name="Allen E.E."/>
        </authorList>
    </citation>
    <scope>NUCLEOTIDE SEQUENCE [LARGE SCALE GENOMIC DNA]</scope>
    <source>
        <strain evidence="6 7">G22</strain>
    </source>
</reference>
<dbReference type="InterPro" id="IPR052021">
    <property type="entry name" value="Type-I_RS_S_subunit"/>
</dbReference>
<comment type="caution">
    <text evidence="6">The sequence shown here is derived from an EMBL/GenBank/DDBJ whole genome shotgun (WGS) entry which is preliminary data.</text>
</comment>
<dbReference type="Proteomes" id="UP000017840">
    <property type="component" value="Unassembled WGS sequence"/>
</dbReference>
<protein>
    <submittedName>
        <fullName evidence="6">Type I restriction-modification enzyme, S subunit</fullName>
    </submittedName>
</protein>
<feature type="compositionally biased region" description="Acidic residues" evidence="4">
    <location>
        <begin position="1"/>
        <end position="12"/>
    </location>
</feature>
<dbReference type="AlphaFoldDB" id="V4GTF8"/>
<dbReference type="CDD" id="cd17524">
    <property type="entry name" value="RMtype1_S_EcoUTORF5051P-TRD2-CR2_like"/>
    <property type="match status" value="1"/>
</dbReference>
<dbReference type="PANTHER" id="PTHR30408:SF12">
    <property type="entry name" value="TYPE I RESTRICTION ENZYME MJAVIII SPECIFICITY SUBUNIT"/>
    <property type="match status" value="1"/>
</dbReference>
<evidence type="ECO:0000256" key="2">
    <source>
        <dbReference type="ARBA" id="ARBA00022747"/>
    </source>
</evidence>
<feature type="domain" description="Type I restriction modification DNA specificity" evidence="5">
    <location>
        <begin position="68"/>
        <end position="215"/>
    </location>
</feature>
<feature type="region of interest" description="Disordered" evidence="4">
    <location>
        <begin position="1"/>
        <end position="34"/>
    </location>
</feature>
<dbReference type="EMBL" id="ASGZ01000029">
    <property type="protein sequence ID" value="ESP88376.1"/>
    <property type="molecule type" value="Genomic_DNA"/>
</dbReference>
<evidence type="ECO:0000313" key="7">
    <source>
        <dbReference type="Proteomes" id="UP000017840"/>
    </source>
</evidence>
<dbReference type="eggNOG" id="arCOG02626">
    <property type="taxonomic scope" value="Archaea"/>
</dbReference>
<dbReference type="InterPro" id="IPR044946">
    <property type="entry name" value="Restrct_endonuc_typeI_TRD_sf"/>
</dbReference>
<dbReference type="OrthoDB" id="214860at2157"/>
<evidence type="ECO:0000256" key="3">
    <source>
        <dbReference type="ARBA" id="ARBA00023125"/>
    </source>
</evidence>
<dbReference type="Gene3D" id="3.90.220.20">
    <property type="entry name" value="DNA methylase specificity domains"/>
    <property type="match status" value="2"/>
</dbReference>
<accession>V4GTF8</accession>
<evidence type="ECO:0000259" key="5">
    <source>
        <dbReference type="Pfam" id="PF01420"/>
    </source>
</evidence>
<dbReference type="SUPFAM" id="SSF116734">
    <property type="entry name" value="DNA methylase specificity domain"/>
    <property type="match status" value="2"/>
</dbReference>
<keyword evidence="7" id="KW-1185">Reference proteome</keyword>
<comment type="similarity">
    <text evidence="1">Belongs to the type-I restriction system S methylase family.</text>
</comment>
<dbReference type="Pfam" id="PF01420">
    <property type="entry name" value="Methylase_S"/>
    <property type="match status" value="2"/>
</dbReference>
<evidence type="ECO:0000313" key="6">
    <source>
        <dbReference type="EMBL" id="ESP88376.1"/>
    </source>
</evidence>
<dbReference type="InterPro" id="IPR000055">
    <property type="entry name" value="Restrct_endonuc_typeI_TRD"/>
</dbReference>
<sequence>MSNDDIPADQPDDSPTMDATEPAADGGAVATEAPQSRFWGVVPTEWELVDGSEIYDVNPSYTPEEEEITYIEMDALDTELPFPKYATKRKAADYSGKLFREGDTLFARITPCTENGKTAFVDEMGSDVGIGSTEYAVLSPDHEHIHPLYLYYVAKSHPVRNYAISRMRGSTGRQRVPFDVFRKELEVSLPPMKEQRKTASILMDIDQAIEKTDEIIQQTHRVKKGVTQELLREGTRSHDDFEDTAVGRIPSEWEVCSIGDVVEMAQYGLSKSLSTEGEYPVFRMNNIENGYMVDSPMKYIDLEDDEFEKYKVEEGDVLFNRTNSYELVGKTGLFNLDGDYVFASYLVRLRTNSHANPYYLNYYLNSKKGQDRLMAFATKGVSQANINAQNVQRVLMPRPPVEEQQEIAEVIREFDRQIESNERYKSQLARIKQGLLSDLISGDVRTNQADIEINPRVSKYG</sequence>
<dbReference type="RefSeq" id="WP_023394513.1">
    <property type="nucleotide sequence ID" value="NZ_ASGZ01000029.1"/>
</dbReference>
<evidence type="ECO:0000256" key="4">
    <source>
        <dbReference type="SAM" id="MobiDB-lite"/>
    </source>
</evidence>
<name>V4GTF8_9EURY</name>
<dbReference type="STRING" id="1324957.K933_09642"/>
<feature type="domain" description="Type I restriction modification DNA specificity" evidence="5">
    <location>
        <begin position="250"/>
        <end position="428"/>
    </location>
</feature>
<gene>
    <name evidence="6" type="ORF">K933_09642</name>
</gene>
<dbReference type="GO" id="GO:0003677">
    <property type="term" value="F:DNA binding"/>
    <property type="evidence" value="ECO:0007669"/>
    <property type="project" value="UniProtKB-KW"/>
</dbReference>